<name>A0A3N0Z343_ANAGA</name>
<keyword evidence="1" id="KW-0862">Zinc</keyword>
<keyword evidence="4" id="KW-1185">Reference proteome</keyword>
<dbReference type="InterPro" id="IPR036703">
    <property type="entry name" value="MOB_kinase_act_sf"/>
</dbReference>
<keyword evidence="1" id="KW-0479">Metal-binding</keyword>
<dbReference type="InterPro" id="IPR005301">
    <property type="entry name" value="MOB_kinase_act_fam"/>
</dbReference>
<accession>A0A3N0Z343</accession>
<reference evidence="3 4" key="1">
    <citation type="submission" date="2018-10" db="EMBL/GenBank/DDBJ databases">
        <title>Genome assembly for a Yunnan-Guizhou Plateau 3E fish, Anabarilius grahami (Regan), and its evolutionary and genetic applications.</title>
        <authorList>
            <person name="Jiang W."/>
        </authorList>
    </citation>
    <scope>NUCLEOTIDE SEQUENCE [LARGE SCALE GENOMIC DNA]</scope>
    <source>
        <strain evidence="3">AG-KIZ</strain>
        <tissue evidence="3">Muscle</tissue>
    </source>
</reference>
<feature type="binding site" evidence="1">
    <location>
        <position position="338"/>
    </location>
    <ligand>
        <name>Zn(2+)</name>
        <dbReference type="ChEBI" id="CHEBI:29105"/>
    </ligand>
</feature>
<protein>
    <submittedName>
        <fullName evidence="3">MOB kinase activator 2</fullName>
    </submittedName>
</protein>
<keyword evidence="3" id="KW-0808">Transferase</keyword>
<dbReference type="PANTHER" id="PTHR22599">
    <property type="entry name" value="MPS ONE BINDER KINASE ACTIVATOR-LIKE MOB"/>
    <property type="match status" value="1"/>
</dbReference>
<gene>
    <name evidence="3" type="ORF">DPX16_8492</name>
</gene>
<dbReference type="EMBL" id="RJVU01014363">
    <property type="protein sequence ID" value="ROL52929.1"/>
    <property type="molecule type" value="Genomic_DNA"/>
</dbReference>
<comment type="caution">
    <text evidence="3">The sequence shown here is derived from an EMBL/GenBank/DDBJ whole genome shotgun (WGS) entry which is preliminary data.</text>
</comment>
<dbReference type="SMART" id="SM01388">
    <property type="entry name" value="Mob1_phocein"/>
    <property type="match status" value="1"/>
</dbReference>
<evidence type="ECO:0000256" key="1">
    <source>
        <dbReference type="PIRSR" id="PIRSR605301-1"/>
    </source>
</evidence>
<dbReference type="Pfam" id="PF03637">
    <property type="entry name" value="Mob1_phocein"/>
    <property type="match status" value="1"/>
</dbReference>
<feature type="binding site" evidence="1">
    <location>
        <position position="417"/>
    </location>
    <ligand>
        <name>Zn(2+)</name>
        <dbReference type="ChEBI" id="CHEBI:29105"/>
    </ligand>
</feature>
<organism evidence="3 4">
    <name type="scientific">Anabarilius grahami</name>
    <name type="common">Kanglang fish</name>
    <name type="synonym">Barilius grahami</name>
    <dbReference type="NCBI Taxonomy" id="495550"/>
    <lineage>
        <taxon>Eukaryota</taxon>
        <taxon>Metazoa</taxon>
        <taxon>Chordata</taxon>
        <taxon>Craniata</taxon>
        <taxon>Vertebrata</taxon>
        <taxon>Euteleostomi</taxon>
        <taxon>Actinopterygii</taxon>
        <taxon>Neopterygii</taxon>
        <taxon>Teleostei</taxon>
        <taxon>Ostariophysi</taxon>
        <taxon>Cypriniformes</taxon>
        <taxon>Xenocyprididae</taxon>
        <taxon>Xenocypridinae</taxon>
        <taxon>Xenocypridinae incertae sedis</taxon>
        <taxon>Anabarilius</taxon>
    </lineage>
</organism>
<evidence type="ECO:0000256" key="2">
    <source>
        <dbReference type="SAM" id="MobiDB-lite"/>
    </source>
</evidence>
<feature type="region of interest" description="Disordered" evidence="2">
    <location>
        <begin position="254"/>
        <end position="278"/>
    </location>
</feature>
<dbReference type="GO" id="GO:0016301">
    <property type="term" value="F:kinase activity"/>
    <property type="evidence" value="ECO:0007669"/>
    <property type="project" value="UniProtKB-KW"/>
</dbReference>
<proteinExistence type="predicted"/>
<dbReference type="OrthoDB" id="8170117at2759"/>
<dbReference type="Proteomes" id="UP000281406">
    <property type="component" value="Unassembled WGS sequence"/>
</dbReference>
<sequence length="477" mass="53794">MVGDHTIPGDSALAQRSPKNGLSCKMVLQAVGKVLRAAVLTGCDARRFQRQAVCLSTAAQQRDVTKSKLTANQYSLWAESLCKRTALAKIRANQKSVWAESLQAHCTRNQINPISQPISRACGRSLSASALHSQPNQSNITANQKSVWAESLCKRTALAKIRANQKSVWAESLQAHCTRNQINPISQPIRRACGRSLSASALHSQKSEPIRRVCGRSLCKRTALATKSIQYHSQSEELVGGVSLQAHCTRNQIQYRSQSEEKGKGKPNGKKPTPEEKKHYLDAEYTKVRVVDFELKELVVLPREIDLNEWLASNTTTFFNLINLQYSTISEFCTGDTCPAMTACNTTYYWYDEKGKKTKCTAPQYVDFVMSSVQKLVTDEDIFPTKYGKEFPNTFDTLVKKICRYLFHVLAHIYWSHYKETVAMDLHGHLNTLYTHFIVFIREFNLMDPKETSIMDDLTEALCTPLPPQPQNHVTER</sequence>
<evidence type="ECO:0000313" key="4">
    <source>
        <dbReference type="Proteomes" id="UP000281406"/>
    </source>
</evidence>
<evidence type="ECO:0000313" key="3">
    <source>
        <dbReference type="EMBL" id="ROL52929.1"/>
    </source>
</evidence>
<feature type="binding site" evidence="1">
    <location>
        <position position="333"/>
    </location>
    <ligand>
        <name>Zn(2+)</name>
        <dbReference type="ChEBI" id="CHEBI:29105"/>
    </ligand>
</feature>
<dbReference type="Gene3D" id="1.20.140.30">
    <property type="entry name" value="MOB kinase activator"/>
    <property type="match status" value="1"/>
</dbReference>
<dbReference type="SUPFAM" id="SSF101152">
    <property type="entry name" value="Mob1/phocein"/>
    <property type="match status" value="1"/>
</dbReference>
<keyword evidence="3" id="KW-0418">Kinase</keyword>
<feature type="binding site" evidence="1">
    <location>
        <position position="412"/>
    </location>
    <ligand>
        <name>Zn(2+)</name>
        <dbReference type="ChEBI" id="CHEBI:29105"/>
    </ligand>
</feature>
<dbReference type="AlphaFoldDB" id="A0A3N0Z343"/>